<reference evidence="2" key="1">
    <citation type="journal article" date="2019" name="Int. J. Syst. Evol. Microbiol.">
        <title>The Global Catalogue of Microorganisms (GCM) 10K type strain sequencing project: providing services to taxonomists for standard genome sequencing and annotation.</title>
        <authorList>
            <consortium name="The Broad Institute Genomics Platform"/>
            <consortium name="The Broad Institute Genome Sequencing Center for Infectious Disease"/>
            <person name="Wu L."/>
            <person name="Ma J."/>
        </authorList>
    </citation>
    <scope>NUCLEOTIDE SEQUENCE [LARGE SCALE GENOMIC DNA]</scope>
    <source>
        <strain evidence="2">KCTC 42224</strain>
    </source>
</reference>
<protein>
    <submittedName>
        <fullName evidence="1">Uncharacterized protein</fullName>
    </submittedName>
</protein>
<sequence length="165" mass="16731">MCGPVLPIIATGLAVAGQGISTISAMHQAQYQRDAALRQAALERSAAQDARDETIRAVQDQYRQMAAEEGRQRVAAAAGGVGVDFGTAADAVDSTRLTGAARISDIAAQGARAVRQADAGAAFAMGRASAASAQGQTALLSGLVNMGQSVLSGARQYGAMRARIG</sequence>
<comment type="caution">
    <text evidence="1">The sequence shown here is derived from an EMBL/GenBank/DDBJ whole genome shotgun (WGS) entry which is preliminary data.</text>
</comment>
<dbReference type="RefSeq" id="WP_191325092.1">
    <property type="nucleotide sequence ID" value="NZ_BMZP01000014.1"/>
</dbReference>
<evidence type="ECO:0000313" key="1">
    <source>
        <dbReference type="EMBL" id="MFC3673007.1"/>
    </source>
</evidence>
<accession>A0ABV7V7C3</accession>
<gene>
    <name evidence="1" type="ORF">ACFOOT_16435</name>
</gene>
<evidence type="ECO:0000313" key="2">
    <source>
        <dbReference type="Proteomes" id="UP001595683"/>
    </source>
</evidence>
<proteinExistence type="predicted"/>
<dbReference type="EMBL" id="JBHRYE010000030">
    <property type="protein sequence ID" value="MFC3673007.1"/>
    <property type="molecule type" value="Genomic_DNA"/>
</dbReference>
<name>A0ABV7V7C3_9SPHN</name>
<dbReference type="Proteomes" id="UP001595683">
    <property type="component" value="Unassembled WGS sequence"/>
</dbReference>
<keyword evidence="2" id="KW-1185">Reference proteome</keyword>
<organism evidence="1 2">
    <name type="scientific">Novosphingobium pokkalii</name>
    <dbReference type="NCBI Taxonomy" id="1770194"/>
    <lineage>
        <taxon>Bacteria</taxon>
        <taxon>Pseudomonadati</taxon>
        <taxon>Pseudomonadota</taxon>
        <taxon>Alphaproteobacteria</taxon>
        <taxon>Sphingomonadales</taxon>
        <taxon>Sphingomonadaceae</taxon>
        <taxon>Novosphingobium</taxon>
    </lineage>
</organism>